<evidence type="ECO:0000313" key="5">
    <source>
        <dbReference type="Proteomes" id="UP000193781"/>
    </source>
</evidence>
<feature type="compositionally biased region" description="Low complexity" evidence="2">
    <location>
        <begin position="216"/>
        <end position="227"/>
    </location>
</feature>
<accession>A0A1X1YYJ3</accession>
<dbReference type="EMBL" id="LQPH01000164">
    <property type="protein sequence ID" value="ORW16156.1"/>
    <property type="molecule type" value="Genomic_DNA"/>
</dbReference>
<evidence type="ECO:0000313" key="4">
    <source>
        <dbReference type="EMBL" id="ORW16156.1"/>
    </source>
</evidence>
<dbReference type="Pfam" id="PF00823">
    <property type="entry name" value="PPE"/>
    <property type="match status" value="1"/>
</dbReference>
<evidence type="ECO:0000259" key="3">
    <source>
        <dbReference type="Pfam" id="PF00823"/>
    </source>
</evidence>
<dbReference type="SUPFAM" id="SSF140459">
    <property type="entry name" value="PE/PPE dimer-like"/>
    <property type="match status" value="1"/>
</dbReference>
<feature type="region of interest" description="Disordered" evidence="2">
    <location>
        <begin position="216"/>
        <end position="243"/>
    </location>
</feature>
<gene>
    <name evidence="4" type="ORF">AWC17_15615</name>
</gene>
<dbReference type="Proteomes" id="UP000193781">
    <property type="component" value="Unassembled WGS sequence"/>
</dbReference>
<sequence>MDFGALAPEINSAKLYLGPGTGTMLVAAGAWDVLADALHSAAASVGAVISGLADDCWRGPASASMEDATAPYLTWLISTAAQAEHTATRARTAAIAYETALATTVSPQVIAANRRRLTSLLRTNVLGQNAPDIAVTEAHYGQMWAQNADAMYRYARSSALAAQLEAFVAPRVGLPAAARQGCADGESSSMTMSAMVGADSRVLCAVPGVLEQLASPAGSSAASPDSATVSFATDQTDSSGPGAACTALSSLVSRVMTALAGSAALEGSQTKGRPVSVRAWFAGSHAGGRHRLSRRGDRGEITTTNAGAAAIAGKLSVPQTWHSTAMPGRAETGCGATKFILPSEVPAVTGRWS</sequence>
<feature type="domain" description="PPE" evidence="3">
    <location>
        <begin position="2"/>
        <end position="164"/>
    </location>
</feature>
<comment type="similarity">
    <text evidence="1">Belongs to the mycobacterial PPE family.</text>
</comment>
<evidence type="ECO:0000256" key="2">
    <source>
        <dbReference type="SAM" id="MobiDB-lite"/>
    </source>
</evidence>
<evidence type="ECO:0000256" key="1">
    <source>
        <dbReference type="ARBA" id="ARBA00010652"/>
    </source>
</evidence>
<reference evidence="4 5" key="1">
    <citation type="submission" date="2016-01" db="EMBL/GenBank/DDBJ databases">
        <title>The new phylogeny of the genus Mycobacterium.</title>
        <authorList>
            <person name="Tarcisio F."/>
            <person name="Conor M."/>
            <person name="Antonella G."/>
            <person name="Elisabetta G."/>
            <person name="Giulia F.S."/>
            <person name="Sara T."/>
            <person name="Anna F."/>
            <person name="Clotilde B."/>
            <person name="Roberto B."/>
            <person name="Veronica D.S."/>
            <person name="Fabio R."/>
            <person name="Monica P."/>
            <person name="Olivier J."/>
            <person name="Enrico T."/>
            <person name="Nicola S."/>
        </authorList>
    </citation>
    <scope>NUCLEOTIDE SEQUENCE [LARGE SCALE GENOMIC DNA]</scope>
    <source>
        <strain evidence="4 5">DSM 44803</strain>
    </source>
</reference>
<organism evidence="4 5">
    <name type="scientific">Mycobacterium nebraskense</name>
    <dbReference type="NCBI Taxonomy" id="244292"/>
    <lineage>
        <taxon>Bacteria</taxon>
        <taxon>Bacillati</taxon>
        <taxon>Actinomycetota</taxon>
        <taxon>Actinomycetes</taxon>
        <taxon>Mycobacteriales</taxon>
        <taxon>Mycobacteriaceae</taxon>
        <taxon>Mycobacterium</taxon>
    </lineage>
</organism>
<dbReference type="OrthoDB" id="4753803at2"/>
<dbReference type="RefSeq" id="WP_085165376.1">
    <property type="nucleotide sequence ID" value="NZ_JACKSS010000080.1"/>
</dbReference>
<feature type="compositionally biased region" description="Polar residues" evidence="2">
    <location>
        <begin position="228"/>
        <end position="239"/>
    </location>
</feature>
<dbReference type="InterPro" id="IPR000030">
    <property type="entry name" value="PPE_dom"/>
</dbReference>
<comment type="caution">
    <text evidence="4">The sequence shown here is derived from an EMBL/GenBank/DDBJ whole genome shotgun (WGS) entry which is preliminary data.</text>
</comment>
<name>A0A1X1YYJ3_9MYCO</name>
<proteinExistence type="inferred from homology"/>
<dbReference type="Gene3D" id="1.20.1260.20">
    <property type="entry name" value="PPE superfamily"/>
    <property type="match status" value="1"/>
</dbReference>
<keyword evidence="5" id="KW-1185">Reference proteome</keyword>
<dbReference type="PANTHER" id="PTHR46766:SF1">
    <property type="entry name" value="GLUTAMINE-RICH PROTEIN 2"/>
    <property type="match status" value="1"/>
</dbReference>
<protein>
    <recommendedName>
        <fullName evidence="3">PPE domain-containing protein</fullName>
    </recommendedName>
</protein>
<dbReference type="GO" id="GO:0052572">
    <property type="term" value="P:response to host immune response"/>
    <property type="evidence" value="ECO:0007669"/>
    <property type="project" value="TreeGrafter"/>
</dbReference>
<dbReference type="PANTHER" id="PTHR46766">
    <property type="entry name" value="GLUTAMINE-RICH PROTEIN 2"/>
    <property type="match status" value="1"/>
</dbReference>
<dbReference type="AlphaFoldDB" id="A0A1X1YYJ3"/>
<dbReference type="InterPro" id="IPR038332">
    <property type="entry name" value="PPE_sf"/>
</dbReference>